<dbReference type="Proteomes" id="UP000002745">
    <property type="component" value="Chromosome"/>
</dbReference>
<reference evidence="3" key="1">
    <citation type="journal article" date="2011" name="J. Bacteriol.">
        <title>Genome sequences of eight morphologically diverse alphaproteobacteria.</title>
        <authorList>
            <consortium name="US DOE Joint Genome Institute"/>
            <person name="Brown P.J."/>
            <person name="Kysela D.T."/>
            <person name="Buechlein A."/>
            <person name="Hemmerich C."/>
            <person name="Brun Y.V."/>
        </authorList>
    </citation>
    <scope>NUCLEOTIDE SEQUENCE [LARGE SCALE GENOMIC DNA]</scope>
    <source>
        <strain evidence="3">ATCC 49814 / DSM 5838 / IFAM 1418</strain>
    </source>
</reference>
<dbReference type="KEGG" id="hba:Hbal_0646"/>
<evidence type="ECO:0000259" key="1">
    <source>
        <dbReference type="Pfam" id="PF07238"/>
    </source>
</evidence>
<dbReference type="Gene3D" id="2.40.10.220">
    <property type="entry name" value="predicted glycosyltransferase like domains"/>
    <property type="match status" value="1"/>
</dbReference>
<name>C6XNU5_HIRBI</name>
<dbReference type="SUPFAM" id="SSF141371">
    <property type="entry name" value="PilZ domain-like"/>
    <property type="match status" value="1"/>
</dbReference>
<evidence type="ECO:0000313" key="3">
    <source>
        <dbReference type="Proteomes" id="UP000002745"/>
    </source>
</evidence>
<proteinExistence type="predicted"/>
<organism evidence="2 3">
    <name type="scientific">Hirschia baltica (strain ATCC 49814 / DSM 5838 / IFAM 1418)</name>
    <dbReference type="NCBI Taxonomy" id="582402"/>
    <lineage>
        <taxon>Bacteria</taxon>
        <taxon>Pseudomonadati</taxon>
        <taxon>Pseudomonadota</taxon>
        <taxon>Alphaproteobacteria</taxon>
        <taxon>Hyphomonadales</taxon>
        <taxon>Hyphomonadaceae</taxon>
        <taxon>Hirschia</taxon>
    </lineage>
</organism>
<dbReference type="Pfam" id="PF07238">
    <property type="entry name" value="PilZ"/>
    <property type="match status" value="1"/>
</dbReference>
<protein>
    <submittedName>
        <fullName evidence="2">Type IV pilus assembly PilZ</fullName>
    </submittedName>
</protein>
<gene>
    <name evidence="2" type="ordered locus">Hbal_0646</name>
</gene>
<feature type="domain" description="PilZ" evidence="1">
    <location>
        <begin position="18"/>
        <end position="98"/>
    </location>
</feature>
<dbReference type="OrthoDB" id="9798164at2"/>
<accession>C6XNU5</accession>
<dbReference type="InterPro" id="IPR009875">
    <property type="entry name" value="PilZ_domain"/>
</dbReference>
<dbReference type="eggNOG" id="ENOG502Z876">
    <property type="taxonomic scope" value="Bacteria"/>
</dbReference>
<evidence type="ECO:0000313" key="2">
    <source>
        <dbReference type="EMBL" id="ACT58348.1"/>
    </source>
</evidence>
<dbReference type="GO" id="GO:0035438">
    <property type="term" value="F:cyclic-di-GMP binding"/>
    <property type="evidence" value="ECO:0007669"/>
    <property type="project" value="InterPro"/>
</dbReference>
<dbReference type="RefSeq" id="WP_015826498.1">
    <property type="nucleotide sequence ID" value="NC_012982.1"/>
</dbReference>
<dbReference type="STRING" id="582402.Hbal_0646"/>
<dbReference type="HOGENOM" id="CLU_102943_0_0_5"/>
<sequence>MSDLSTKRLLVRNIGAKDRRRFRRVIHETTARCLWKDGHEFNAKTVDLCGGGVSLRTDEPCNLGDQIIIYVDQLGRLAGTAARKTEEGFAVSVKFVPQKLDKFVDQLTWIVNQRSLGLEDDRLSRRRTSSGQLIATYESGIVAQCNVIDISLLGVALRTSGPRPEIGSRVQIGRKAGRCARYVENGFAVEFLK</sequence>
<dbReference type="EMBL" id="CP001678">
    <property type="protein sequence ID" value="ACT58348.1"/>
    <property type="molecule type" value="Genomic_DNA"/>
</dbReference>
<keyword evidence="3" id="KW-1185">Reference proteome</keyword>
<dbReference type="AlphaFoldDB" id="C6XNU5"/>